<dbReference type="InterPro" id="IPR013114">
    <property type="entry name" value="FabA_FabZ"/>
</dbReference>
<dbReference type="PANTHER" id="PTHR30272:SF1">
    <property type="entry name" value="3-HYDROXYACYL-[ACYL-CARRIER-PROTEIN] DEHYDRATASE"/>
    <property type="match status" value="1"/>
</dbReference>
<dbReference type="InParanoid" id="B4D6B9"/>
<name>B4D6B9_9BACT</name>
<evidence type="ECO:0000313" key="2">
    <source>
        <dbReference type="EMBL" id="EDY18028.1"/>
    </source>
</evidence>
<dbReference type="Gene3D" id="3.10.129.10">
    <property type="entry name" value="Hotdog Thioesterase"/>
    <property type="match status" value="1"/>
</dbReference>
<dbReference type="AlphaFoldDB" id="B4D6B9"/>
<dbReference type="Pfam" id="PF07977">
    <property type="entry name" value="FabA"/>
    <property type="match status" value="1"/>
</dbReference>
<dbReference type="STRING" id="497964.CfE428DRAFT_4458"/>
<dbReference type="GO" id="GO:0016829">
    <property type="term" value="F:lyase activity"/>
    <property type="evidence" value="ECO:0007669"/>
    <property type="project" value="UniProtKB-KW"/>
</dbReference>
<dbReference type="EMBL" id="ABVL01000015">
    <property type="protein sequence ID" value="EDY18028.1"/>
    <property type="molecule type" value="Genomic_DNA"/>
</dbReference>
<evidence type="ECO:0000256" key="1">
    <source>
        <dbReference type="ARBA" id="ARBA00023239"/>
    </source>
</evidence>
<dbReference type="RefSeq" id="WP_006981781.1">
    <property type="nucleotide sequence ID" value="NZ_ABVL01000015.1"/>
</dbReference>
<dbReference type="CDD" id="cd01288">
    <property type="entry name" value="FabZ"/>
    <property type="match status" value="1"/>
</dbReference>
<sequence>MSSRDPIACGLPHREPFIFIDSVVQVQPGESAVCEKSFPPEEPFFRGHFPGNPLVPGVIIAEALAQTAGIAAGQPGRSFHLTAIKGMKFLRPVKPSEVLALHARKIGAVGTLWQFEVTARVGEDVVADGVVVLSEAG</sequence>
<dbReference type="FunCoup" id="B4D6B9">
    <property type="interactions" value="432"/>
</dbReference>
<dbReference type="PANTHER" id="PTHR30272">
    <property type="entry name" value="3-HYDROXYACYL-[ACYL-CARRIER-PROTEIN] DEHYDRATASE"/>
    <property type="match status" value="1"/>
</dbReference>
<dbReference type="Proteomes" id="UP000005824">
    <property type="component" value="Unassembled WGS sequence"/>
</dbReference>
<keyword evidence="3" id="KW-1185">Reference proteome</keyword>
<dbReference type="SUPFAM" id="SSF54637">
    <property type="entry name" value="Thioesterase/thiol ester dehydrase-isomerase"/>
    <property type="match status" value="1"/>
</dbReference>
<protein>
    <submittedName>
        <fullName evidence="2">Beta-hydroxyacyl-(Acyl-carrier-protein) dehydratase FabA/FabZ</fullName>
    </submittedName>
</protein>
<evidence type="ECO:0000313" key="3">
    <source>
        <dbReference type="Proteomes" id="UP000005824"/>
    </source>
</evidence>
<dbReference type="eggNOG" id="COG0764">
    <property type="taxonomic scope" value="Bacteria"/>
</dbReference>
<dbReference type="InterPro" id="IPR029069">
    <property type="entry name" value="HotDog_dom_sf"/>
</dbReference>
<gene>
    <name evidence="2" type="ORF">CfE428DRAFT_4458</name>
</gene>
<proteinExistence type="predicted"/>
<organism evidence="2 3">
    <name type="scientific">Chthoniobacter flavus Ellin428</name>
    <dbReference type="NCBI Taxonomy" id="497964"/>
    <lineage>
        <taxon>Bacteria</taxon>
        <taxon>Pseudomonadati</taxon>
        <taxon>Verrucomicrobiota</taxon>
        <taxon>Spartobacteria</taxon>
        <taxon>Chthoniobacterales</taxon>
        <taxon>Chthoniobacteraceae</taxon>
        <taxon>Chthoniobacter</taxon>
    </lineage>
</organism>
<reference evidence="2 3" key="1">
    <citation type="journal article" date="2011" name="J. Bacteriol.">
        <title>Genome sequence of Chthoniobacter flavus Ellin428, an aerobic heterotrophic soil bacterium.</title>
        <authorList>
            <person name="Kant R."/>
            <person name="van Passel M.W."/>
            <person name="Palva A."/>
            <person name="Lucas S."/>
            <person name="Lapidus A."/>
            <person name="Glavina Del Rio T."/>
            <person name="Dalin E."/>
            <person name="Tice H."/>
            <person name="Bruce D."/>
            <person name="Goodwin L."/>
            <person name="Pitluck S."/>
            <person name="Larimer F.W."/>
            <person name="Land M.L."/>
            <person name="Hauser L."/>
            <person name="Sangwan P."/>
            <person name="de Vos W.M."/>
            <person name="Janssen P.H."/>
            <person name="Smidt H."/>
        </authorList>
    </citation>
    <scope>NUCLEOTIDE SEQUENCE [LARGE SCALE GENOMIC DNA]</scope>
    <source>
        <strain evidence="2 3">Ellin428</strain>
    </source>
</reference>
<keyword evidence="1" id="KW-0456">Lyase</keyword>
<comment type="caution">
    <text evidence="2">The sequence shown here is derived from an EMBL/GenBank/DDBJ whole genome shotgun (WGS) entry which is preliminary data.</text>
</comment>
<accession>B4D6B9</accession>